<dbReference type="InterPro" id="IPR057326">
    <property type="entry name" value="KR_dom"/>
</dbReference>
<evidence type="ECO:0000256" key="7">
    <source>
        <dbReference type="ARBA" id="ARBA00022737"/>
    </source>
</evidence>
<dbReference type="Gene3D" id="3.40.47.10">
    <property type="match status" value="4"/>
</dbReference>
<dbReference type="InterPro" id="IPR042104">
    <property type="entry name" value="PKS_dehydratase_sf"/>
</dbReference>
<dbReference type="SUPFAM" id="SSF51735">
    <property type="entry name" value="NAD(P)-binding Rossmann-fold domains"/>
    <property type="match status" value="4"/>
</dbReference>
<dbReference type="Pfam" id="PF02801">
    <property type="entry name" value="Ketoacyl-synt_C"/>
    <property type="match status" value="4"/>
</dbReference>
<dbReference type="Gene3D" id="3.10.129.110">
    <property type="entry name" value="Polyketide synthase dehydratase"/>
    <property type="match status" value="2"/>
</dbReference>
<dbReference type="Pfam" id="PF08242">
    <property type="entry name" value="Methyltransf_12"/>
    <property type="match status" value="1"/>
</dbReference>
<feature type="domain" description="Carrier" evidence="11">
    <location>
        <begin position="3659"/>
        <end position="3736"/>
    </location>
</feature>
<dbReference type="Pfam" id="PF22336">
    <property type="entry name" value="RhiE-like_linker"/>
    <property type="match status" value="1"/>
</dbReference>
<dbReference type="EMBL" id="JACOMF010000024">
    <property type="protein sequence ID" value="MBC4017183.1"/>
    <property type="molecule type" value="Genomic_DNA"/>
</dbReference>
<evidence type="ECO:0000256" key="1">
    <source>
        <dbReference type="ARBA" id="ARBA00004496"/>
    </source>
</evidence>
<dbReference type="Pfam" id="PF08659">
    <property type="entry name" value="KR"/>
    <property type="match status" value="3"/>
</dbReference>
<gene>
    <name evidence="14" type="ORF">H7965_17875</name>
</gene>
<reference evidence="14" key="1">
    <citation type="submission" date="2020-08" db="EMBL/GenBank/DDBJ databases">
        <authorList>
            <person name="Hu Y."/>
            <person name="Nguyen S.V."/>
            <person name="Li F."/>
            <person name="Fanning S."/>
        </authorList>
    </citation>
    <scope>NUCLEOTIDE SEQUENCE</scope>
    <source>
        <strain evidence="14">SYSU D8009</strain>
    </source>
</reference>
<dbReference type="InterPro" id="IPR054514">
    <property type="entry name" value="RhiE-like_linker"/>
</dbReference>
<feature type="domain" description="Ketosynthase family 3 (KS3)" evidence="12">
    <location>
        <begin position="3019"/>
        <end position="3451"/>
    </location>
</feature>
<dbReference type="InterPro" id="IPR029058">
    <property type="entry name" value="AB_hydrolase_fold"/>
</dbReference>
<dbReference type="InterPro" id="IPR020802">
    <property type="entry name" value="TesA-like"/>
</dbReference>
<dbReference type="PROSITE" id="PS52004">
    <property type="entry name" value="KS3_2"/>
    <property type="match status" value="4"/>
</dbReference>
<dbReference type="Gene3D" id="1.10.1200.10">
    <property type="entry name" value="ACP-like"/>
    <property type="match status" value="7"/>
</dbReference>
<feature type="active site" description="Proton donor; for dehydratase activity" evidence="10">
    <location>
        <position position="799"/>
    </location>
</feature>
<dbReference type="SUPFAM" id="SSF47336">
    <property type="entry name" value="ACP-like"/>
    <property type="match status" value="7"/>
</dbReference>
<dbReference type="GO" id="GO:0004315">
    <property type="term" value="F:3-oxoacyl-[acyl-carrier-protein] synthase activity"/>
    <property type="evidence" value="ECO:0007669"/>
    <property type="project" value="InterPro"/>
</dbReference>
<evidence type="ECO:0000256" key="10">
    <source>
        <dbReference type="PROSITE-ProRule" id="PRU01363"/>
    </source>
</evidence>
<dbReference type="InterPro" id="IPR020841">
    <property type="entry name" value="PKS_Beta-ketoAc_synthase_dom"/>
</dbReference>
<dbReference type="Gene3D" id="3.40.50.1820">
    <property type="entry name" value="alpha/beta hydrolase"/>
    <property type="match status" value="1"/>
</dbReference>
<dbReference type="InterPro" id="IPR049900">
    <property type="entry name" value="PKS_mFAS_DH"/>
</dbReference>
<dbReference type="Gene3D" id="3.40.50.720">
    <property type="entry name" value="NAD(P)-binding Rossmann-like Domain"/>
    <property type="match status" value="3"/>
</dbReference>
<dbReference type="RefSeq" id="WP_186771951.1">
    <property type="nucleotide sequence ID" value="NZ_JACOMF010000024.1"/>
</dbReference>
<name>A0A9X0R1L8_9PROT</name>
<dbReference type="InterPro" id="IPR009081">
    <property type="entry name" value="PP-bd_ACP"/>
</dbReference>
<keyword evidence="4" id="KW-0963">Cytoplasm</keyword>
<evidence type="ECO:0000256" key="3">
    <source>
        <dbReference type="ARBA" id="ARBA00022450"/>
    </source>
</evidence>
<dbReference type="SMART" id="SM00822">
    <property type="entry name" value="PKS_KR"/>
    <property type="match status" value="3"/>
</dbReference>
<organism evidence="14 15">
    <name type="scientific">Siccirubricoccus deserti</name>
    <dbReference type="NCBI Taxonomy" id="2013562"/>
    <lineage>
        <taxon>Bacteria</taxon>
        <taxon>Pseudomonadati</taxon>
        <taxon>Pseudomonadota</taxon>
        <taxon>Alphaproteobacteria</taxon>
        <taxon>Acetobacterales</taxon>
        <taxon>Roseomonadaceae</taxon>
        <taxon>Siccirubricoccus</taxon>
    </lineage>
</organism>
<dbReference type="PROSITE" id="PS52019">
    <property type="entry name" value="PKS_MFAS_DH"/>
    <property type="match status" value="2"/>
</dbReference>
<keyword evidence="15" id="KW-1185">Reference proteome</keyword>
<keyword evidence="8" id="KW-0511">Multifunctional enzyme</keyword>
<feature type="domain" description="Carrier" evidence="11">
    <location>
        <begin position="5278"/>
        <end position="5351"/>
    </location>
</feature>
<evidence type="ECO:0000259" key="11">
    <source>
        <dbReference type="PROSITE" id="PS50075"/>
    </source>
</evidence>
<keyword evidence="7" id="KW-0677">Repeat</keyword>
<dbReference type="SUPFAM" id="SSF53474">
    <property type="entry name" value="alpha/beta-Hydrolases"/>
    <property type="match status" value="1"/>
</dbReference>
<feature type="domain" description="Carrier" evidence="11">
    <location>
        <begin position="3769"/>
        <end position="3843"/>
    </location>
</feature>
<dbReference type="InterPro" id="IPR020807">
    <property type="entry name" value="PKS_DH"/>
</dbReference>
<dbReference type="InterPro" id="IPR029063">
    <property type="entry name" value="SAM-dependent_MTases_sf"/>
</dbReference>
<dbReference type="SUPFAM" id="SSF53901">
    <property type="entry name" value="Thiolase-like"/>
    <property type="match status" value="4"/>
</dbReference>
<dbReference type="InterPro" id="IPR032821">
    <property type="entry name" value="PKS_assoc"/>
</dbReference>
<evidence type="ECO:0000259" key="12">
    <source>
        <dbReference type="PROSITE" id="PS52004"/>
    </source>
</evidence>
<feature type="domain" description="Ketosynthase family 3 (KS3)" evidence="12">
    <location>
        <begin position="47"/>
        <end position="463"/>
    </location>
</feature>
<dbReference type="InterPro" id="IPR050091">
    <property type="entry name" value="PKS_NRPS_Biosynth_Enz"/>
</dbReference>
<dbReference type="GO" id="GO:0004312">
    <property type="term" value="F:fatty acid synthase activity"/>
    <property type="evidence" value="ECO:0007669"/>
    <property type="project" value="TreeGrafter"/>
</dbReference>
<comment type="caution">
    <text evidence="14">The sequence shown here is derived from an EMBL/GenBank/DDBJ whole genome shotgun (WGS) entry which is preliminary data.</text>
</comment>
<dbReference type="SMART" id="SM01294">
    <property type="entry name" value="PKS_PP_betabranch"/>
    <property type="match status" value="5"/>
</dbReference>
<dbReference type="GO" id="GO:0071770">
    <property type="term" value="P:DIM/DIP cell wall layer assembly"/>
    <property type="evidence" value="ECO:0007669"/>
    <property type="project" value="TreeGrafter"/>
</dbReference>
<feature type="domain" description="Carrier" evidence="11">
    <location>
        <begin position="1794"/>
        <end position="1871"/>
    </location>
</feature>
<dbReference type="Pfam" id="PF16197">
    <property type="entry name" value="KAsynt_C_assoc"/>
    <property type="match status" value="2"/>
</dbReference>
<dbReference type="Gene3D" id="1.10.1240.100">
    <property type="match status" value="4"/>
</dbReference>
<dbReference type="InterPro" id="IPR014030">
    <property type="entry name" value="Ketoacyl_synth_N"/>
</dbReference>
<sequence length="5742" mass="590063">MGHSSMDTDATPRALFGMVARGELTAAQAQTLIATIRATRPAPPPALDQVAIIGMAGRFPGADTPDAFWHLLANGRSAVSPQPPARWAQGPRNGAPAIAGGWLEGIEDFDHAFFGIPRREAEVMDPQQSLFLEAAWSALEQAGYAERDMSGRSVGVFVGAGAGDYASHLMAKGAEPDGLSFMGNSNAILAGRIAYLLNLRGPCLTVDTACSSSLTAVHLAREALLSGGCEMAIAGGVCVLPTPTFAVAASRAGMLSPSGTCRAFDAAADGFVPGEAVAALVLKPLVRALADGDHVWGVIEGSAANQDGRTNGITAPSAPAQAALIQAVHERFGIAPATIGYVEAHGTGTRLGDPIEVEALTRSFRRHTAETGFCAIGSVKSAVGHTMSAAGAVGIVKLLLSLAHRQLPPTLHVATPNPACEFETSPFFVNTALRAWEPRGGTRRAAISAFGFSGSNVHMVIAEAPPRAAPAASRRPRLLLLSARDAVALRATAAALAGHVAGQATLDLDNLCWTLAAGRNHYRERAALLVETAEDVVRAAQAVAAGQAPVAAGADAALARLAQRFLAGEDPDPEALVPPEGRRRIPLPGYPFRRVPCGLRAATRPRVLRGLHPLLDRVLPNGAFHTAIDPAEPLLADHLVQGAPILPGACVIGMALAAARAATGRAATGLSAVSFRAPVGVTEAAGLLLRLEEGRFTLCAEAGQGDPLATGTLGWEAPPAVAALDLAAIRTRLPVLLEGDALAARFATAGVALGPLFRGLRRIWLAGDPRQGEALAELSLPGEELAGIDDYDLHPTLLDGAFQAGMAALAAARPEAREVLVPAGLGALTLHARPEPSCLVHIVFAGAELVADRARFHASLLDETGQVLATARDFLALRLPGVAAQPAPLPEPNAMPVPDPVPGPGAEPVPVFVPRWHPTEAAPAAAPRPDGVVLILRDDEDGGLGDALAKALGDRGVIQVVLGEATESRAAGVFGIDRAEGVAFDRLLAQLKPLAAVYMLGSGRRTGAAAAALEAAARADLLPRMRFLQALAGSVATLEAGLPVRVVTIGAQVVTEADLPDAGAAMLAGLAMAGARELAPVRLSVVDLAPAELAADAATLATALLAEPDEAPGRSIALRGGGRWLRSLDEVAPSAAPGKAGFRDGGAYVLLGGTGGLGLALALHLARRHRARLLLVGRSPLSASQTRAVAEIEAAGGSVLHVRADAADAAQLDAALTEGRARFGRFDGAVQAAMVLRDTPFMQLDATAMAAVLAPKLAATANLARAIAADRPDLLVLFSSANAFIGNPGQGNYAAAAAGQDALGLALRAAGMPVVVVNWGYWGDVGAVAAPVFQKRAASLGIGAIGVAEGLAALEGILDAGLPQAMAMKVSAETLNALGIPANPAASPAAAPPAQVTEAEASVARLTAEFDALERCAHERLVGLFQAAGFLQAPGQSATLTELRRMLAVVPLHERLFDAVLDILCRAGFLVLRGDRFEVTEALLDAGLAERIEHPELAEAALKAQAPWLGPFLAVTHRCLSAYAEALAGRVAPTELLFPGGSGALVAPLYRDNPIANYFNAAVAAAVLEIARQSGAGRVLQLTEVGAGTGGTAIAVMQALQDAGIGFRYRFTDLSPSLIRAARTGLRARFPQAEFAVLDLEKPVPAGLTGTADIVIAVNVLHATADIGVTLAHCRALLGAGGTLLLNEAVRRRDFATLVFGLTEGWWRFHDAERRLPHSPLLDEPGWRAMLAEAGFAAVVSRTAEQAGAEAAQVVLLAQLPASAAAQPAPALQTALPTPRPAPLAAATAKAAEAPLTVVRAAVRRALAEALREPLDSLDDRQEFAALGIDSILGVDLTERLSARLGIPVPVAALFDYPTPVALAAHLAAEHGAALQPQAPPAVAMAAVPIAPATDTAVPQAALSAGGDAVAVVGMAGIWPGAPDLDSFWRNLRDGVSSIGLPPAGRWPNAPAGTESWRQGGFLDSVDRFDPLFFEMSGIEADHTDPQARLFLTTAWRALEHAGYGPAWLDGRRCGIFVGVAAGDYPSGATPGAPPPPHAFTGNAQSVLAGRLAYLLNLRGPALAVDTACSSSLVALHLACRSIASGESELALAAGVFVTSTPAFHQLTGSLGMTSPNGATRAFDDAADGFVAAEGVGVLVLRRLDAALADGDPVLGVVRATGTNQDGRTHGFTAPSSRAQAELVAEVLDRAGLTAAAIDYVEAHGTGTKLGDPIEAEALGRVFRKHGVTAPGACRIGSVKTNIGHTGPAAGIAGVQKVLLGLAHGLLPASLHHSVPNRHIDFAASPLAVCTRAEPWPRRPDRPRRAGVSAFGLSGTNAHVVLEEAACLPARPRLPQGPFLFPLSGRTEAALARRLADLAAWLEAAGQDVPLADIAHTLAIGRRHMAHRHAVLASDHAGLRLALLRPSAAATASADSVLVDSASALAAAHAALLAGRSDASALATLGSAYRQGADVDWLALYAGTGLRRVALPAYPFAEERHWAPDAALPVPQPQPQPIRFHVSVWQAAPASPGTLPSAALVFDDDPGLAEALGGRMPLTRHDFATLDDVALAAPLLVLHPMPESDPMALARLLVRLARRLLVAPATRVLLVARGDTLATEVMAAATALGIALKPQHWSVLRLSRTVDAPAVAQAVLAEAGRAGSSAELRWVGDERQERRLRPWTAAAQQGALPSGAVCWIVGGTGAIGQALAVHLRARHGAEVVLAARHAGPGVWPLDVTDAAAVERMAAEIRAGHGRLDAVFQLAGAMRAAPLGDATAAATEAVLASKIAGTIHLDRATAADRLSAFVLFSSLAAELGDFGQGDYALANRFLAGFAARRAAEVAAGRRHGRSLSIAWPVWQFGGMAAAGPAREAALQASGLAALTNDAGLAALDQLLAGGEGHVAVLPVGGPDPVMAPVAVRAVPAAGGAASGTAARQAVRALLAEQLRIPAGDIADDAPFGTLGLDSLHLRGFATVLEERFSVPMPVTELFRVNTVQALAEHLLASGAGFGAAPAAPAVLPSAAAPLPLRSALPASDGRIAIIGMAGRFPGCADLDAFWQALRDGRDLVGEIPPDRWDWRAYRTAPGMGPDTEVPRWGGFVAGSDRFDAAFFGITARDAAFLDPQARLLMQTAWHALEDAALPPASLAGSATGVFVGSQLNDYAELLGDAGEAAAQAVLGNTRTMLANRLSFLLDLHGPSQTIDTACSSSLVALHRAVRALREGECGTALVGGVHLILSPRAQVMGAQLGILSPTGRCRSFAAEADGYVRGEGVGVLVLKPLAQALADGDPVRAVILESGENHGGRASGLTTPNPTAQSALIAGVLRRAGVAVGSIGHIEAHGTGTALGDPVEVDALCRAFAEVAAERGEALPEAGFCGLSSVKSNIGHLEPASGIAGVIKSVLALQHATLPATLHAEAPNPLLPLAGSPFRLQRRIAPWPAPMGGAPRRGAVSSFGLGGSNAHLLLEEWPVAPRPAPAATGPALVPLSARDMVALRRQAEALLGWLQAAGDAWAWPDLLLTLREGRNAMPARLALVAGSPTELAGRLRAWLDGAEADGASGVVQRDILGGLFETADEAAGLVGRAVAQGRLDRVARLWVSGVPVAWGLLPLPPGARRRSLPGYAFADERHWFDQRPGWVPAPATAASPPSAAPMLPAPMPPQVAEPVAGPAPKPAMDADAVLARLLGIVADALYLDAGALDLDANLVELGVDSILAVEIARKLQDGFSIALPATRLYDAPTIRRLAALVADSSAPAMPAPASVAPAPTDTPSPVPIAKGAAAVPDDQVLRRLSVLLAEALYLAPEQIEPDQPFAELGLDSILAIELTRTIKAEFGVTLRATRLYDQPTPRGLAAAIAVELAAGEVAPAEPNQPSATPQRAESAVLDRLRLRLGTLLSLEAAEIEPELSPVEFGLDQVVAAQLLRDIQADFGVTLEAAALFRADTLLQLARQIEAARVPAAPAGTGFAGAEPVAPQPAGSGAYADGAIAVIGMAGRFPGAPDLDQFWRNLRDGVDSVAPVPASRFPIDAWYDPDPQASNRSYCRDGGFLSGIEDFDPRFFGIAPAEARIMDPQQRLFLETAWLALEDAGLPDHMLDGAPCAVFVGCSQGDYAHRAATRLSAQFGMGNVGSILAARIAYHLNLRGPAVAVDTACSSSLVAVHLACQALRTGECEMAVAGGVALMTTPNMHVLTSHARMLSPVGRCKAFDASADGFVPAEGVGAVVLKPLRRALADGDRVHGVIEGSGINQDGRSNGLTAPSLAAQRELTLTVWERFGIHPASIGHAEAHGTGTALGDPIEVQALTDAFRRHSDLVGECALSSVKTNIGHAVPAAGIAGLLKTLLLLRHRTLVPSLHLNTPNPLIDFANSPFHVPRVAMPWPARQDGAPRRGTVNAFGFSGTNAHAVVAEAPPTPPAAGAAAGPQLFLISAKTPEALRQRAAGLARWLGQEAVPLADLAYTLAAGRSHFRCRAAIVAADAAALRDALQDIASGEAPGEAPGEAGPAPAEAEALAALAAAADPSAREVALGLLARAYRAGAALRGLYPRGSGRLLSLPAYPFQRQRCWVEDSAGPPAAEPAPAVAIAISSAPLPTDGETRARPVYRVAASDALLAQHLVNGRTLLPAAASLAMLFEVTGAAGIAAIRWLRPVLAGPDGVELRYDADAMALVADGARYVTAQALEGRPAPPPLNLETIRARCPEAVPPARLYAGLAALGITYGPAFRCVTGLWRGPDGSELLADLTPPAMPDPGPFLLDAALHSIAALGDDTGGLAEAPLPSALEHAARHGALAQARYAWVRRRPGAAAFDVLLANAAGHPVFSLEGFAAQVPLAPKSRLPTPDPAMAAKGLNFYVPGWELAPLPAASVRRPELILANEGMEALAAALAALPGDAPARIEALPESGWQDALVALPGQAHVVLLGGRRTTTADTVEAMRALQALMALGRPLRVTVVAGDASDAGTARNWRGAALLGLAKVALREAPWLDIAMLDTTTGDMAPDGALAPAIMAEPPQRIGRHEVPQDVAWHAGARWQRQLVATEVPPHPSAIRRQGVYVLVGGAGGIGAAVARRLASQFAARLVLVGRRVAGSEQEALCAELAALGGQAVYEAADCADVAAMQCVRDRALARFGVVHGVMHAAFVMADVALPGMTEAELRKALSPKADGTAVLAEVFGPLPLDFLALFSSTNSATANAGQANYVAASMAQDAAGAWFGRGATTGRLPVRTINWGFWDTVGRVADDSFRPRLRGTGVGGIGTEEGVDALLAILAAGLPAVSVLRLEAQGVTLSPRPAAATDLAGLEAVVHQTLTEVLQLDPGEIGGDSLMAEIGLDSIGMVDVQARLEAALGSVPREALMGAQTVRDLVAGLAALAAAAPTPAETGAGAAPAIGLRAVQADGAGAPGFWVPSFIGETGWVRQLATACAGQRPTWLLEPGGLLAAGETLAGIGAAMAKAVREACPVGPVVLGGYSYGGVLAFETAACLAAQGVTVERVVLLDSFAPGSAALASVLEVGEAPGLPSSVAGALAQGWKPAGPLPPAPADLPEAALLSWLADAIAGLCAEAPPMADVVALLRDNLGAIRRLRAELRNHDPNPAGRNLPVTLLRAARAPVAGLGGAPLDPAALAAFRVDGPADHGWSRWLAKPPQLLMAEADHFGMGGPAVLRQVAVELASPPVEAKAVDPRAAAALAVVRRHTVAVLDGVAEEAVTLDVSLRDLGANSIDRVEIATLAMQELNADIPRPRLAGISTLASLVALLVEFAVPA</sequence>
<dbReference type="CDD" id="cd00833">
    <property type="entry name" value="PKS"/>
    <property type="match status" value="4"/>
</dbReference>
<dbReference type="Pfam" id="PF00550">
    <property type="entry name" value="PP-binding"/>
    <property type="match status" value="7"/>
</dbReference>
<dbReference type="PROSITE" id="PS50075">
    <property type="entry name" value="CARRIER"/>
    <property type="match status" value="7"/>
</dbReference>
<dbReference type="GO" id="GO:0005886">
    <property type="term" value="C:plasma membrane"/>
    <property type="evidence" value="ECO:0007669"/>
    <property type="project" value="TreeGrafter"/>
</dbReference>
<dbReference type="Pfam" id="PF14765">
    <property type="entry name" value="PS-DH"/>
    <property type="match status" value="2"/>
</dbReference>
<dbReference type="InterPro" id="IPR018201">
    <property type="entry name" value="Ketoacyl_synth_AS"/>
</dbReference>
<dbReference type="GO" id="GO:0005737">
    <property type="term" value="C:cytoplasm"/>
    <property type="evidence" value="ECO:0007669"/>
    <property type="project" value="UniProtKB-SubCell"/>
</dbReference>
<dbReference type="PROSITE" id="PS00012">
    <property type="entry name" value="PHOSPHOPANTETHEINE"/>
    <property type="match status" value="3"/>
</dbReference>
<dbReference type="Pfam" id="PF00975">
    <property type="entry name" value="Thioesterase"/>
    <property type="match status" value="1"/>
</dbReference>
<feature type="domain" description="PKS/mFAS DH" evidence="13">
    <location>
        <begin position="4509"/>
        <end position="4817"/>
    </location>
</feature>
<dbReference type="InterPro" id="IPR013217">
    <property type="entry name" value="Methyltransf_12"/>
</dbReference>
<dbReference type="SUPFAM" id="SSF53335">
    <property type="entry name" value="S-adenosyl-L-methionine-dependent methyltransferases"/>
    <property type="match status" value="1"/>
</dbReference>
<feature type="domain" description="PKS/mFAS DH" evidence="13">
    <location>
        <begin position="605"/>
        <end position="885"/>
    </location>
</feature>
<keyword evidence="6" id="KW-0808">Transferase</keyword>
<keyword evidence="5" id="KW-0597">Phosphoprotein</keyword>
<feature type="region of interest" description="N-terminal hotdog fold" evidence="10">
    <location>
        <begin position="605"/>
        <end position="720"/>
    </location>
</feature>
<feature type="active site" description="Proton acceptor; for dehydratase activity" evidence="10">
    <location>
        <position position="638"/>
    </location>
</feature>
<comment type="function">
    <text evidence="9">Involved in production of the polyketide antibiotic thailandamide.</text>
</comment>
<dbReference type="SMART" id="SM00824">
    <property type="entry name" value="PKS_TE"/>
    <property type="match status" value="1"/>
</dbReference>
<comment type="caution">
    <text evidence="10">Lacks conserved residue(s) required for the propagation of feature annotation.</text>
</comment>
<dbReference type="InterPro" id="IPR016039">
    <property type="entry name" value="Thiolase-like"/>
</dbReference>
<keyword evidence="3" id="KW-0596">Phosphopantetheine</keyword>
<evidence type="ECO:0000256" key="4">
    <source>
        <dbReference type="ARBA" id="ARBA00022490"/>
    </source>
</evidence>
<evidence type="ECO:0000259" key="13">
    <source>
        <dbReference type="PROSITE" id="PS52019"/>
    </source>
</evidence>
<evidence type="ECO:0000256" key="9">
    <source>
        <dbReference type="ARBA" id="ARBA00054155"/>
    </source>
</evidence>
<dbReference type="SMART" id="SM00823">
    <property type="entry name" value="PKS_PP"/>
    <property type="match status" value="7"/>
</dbReference>
<dbReference type="InterPro" id="IPR036736">
    <property type="entry name" value="ACP-like_sf"/>
</dbReference>
<dbReference type="FunFam" id="3.40.47.10:FF:000019">
    <property type="entry name" value="Polyketide synthase type I"/>
    <property type="match status" value="3"/>
</dbReference>
<dbReference type="InterPro" id="IPR006162">
    <property type="entry name" value="Ppantetheine_attach_site"/>
</dbReference>
<evidence type="ECO:0000256" key="5">
    <source>
        <dbReference type="ARBA" id="ARBA00022553"/>
    </source>
</evidence>
<feature type="domain" description="Ketosynthase family 3 (KS3)" evidence="12">
    <location>
        <begin position="3967"/>
        <end position="4390"/>
    </location>
</feature>
<evidence type="ECO:0000256" key="2">
    <source>
        <dbReference type="ARBA" id="ARBA00004792"/>
    </source>
</evidence>
<dbReference type="InterPro" id="IPR049551">
    <property type="entry name" value="PKS_DH_C"/>
</dbReference>
<evidence type="ECO:0000256" key="8">
    <source>
        <dbReference type="ARBA" id="ARBA00023268"/>
    </source>
</evidence>
<dbReference type="Pfam" id="PF22621">
    <property type="entry name" value="CurL-like_PKS_C"/>
    <property type="match status" value="1"/>
</dbReference>
<feature type="region of interest" description="C-terminal hotdog fold" evidence="10">
    <location>
        <begin position="4681"/>
        <end position="4817"/>
    </location>
</feature>
<comment type="subcellular location">
    <subcellularLocation>
        <location evidence="1">Cytoplasm</location>
    </subcellularLocation>
</comment>
<comment type="pathway">
    <text evidence="2">Antibiotic biosynthesis.</text>
</comment>
<dbReference type="GO" id="GO:0006633">
    <property type="term" value="P:fatty acid biosynthetic process"/>
    <property type="evidence" value="ECO:0007669"/>
    <property type="project" value="InterPro"/>
</dbReference>
<dbReference type="SMART" id="SM00825">
    <property type="entry name" value="PKS_KS"/>
    <property type="match status" value="4"/>
</dbReference>
<feature type="domain" description="Carrier" evidence="11">
    <location>
        <begin position="2915"/>
        <end position="2989"/>
    </location>
</feature>
<dbReference type="InterPro" id="IPR013968">
    <property type="entry name" value="PKS_KR"/>
</dbReference>
<dbReference type="PANTHER" id="PTHR43775">
    <property type="entry name" value="FATTY ACID SYNTHASE"/>
    <property type="match status" value="1"/>
</dbReference>
<feature type="domain" description="Carrier" evidence="11">
    <location>
        <begin position="3862"/>
        <end position="3939"/>
    </location>
</feature>
<feature type="region of interest" description="C-terminal hotdog fold" evidence="10">
    <location>
        <begin position="734"/>
        <end position="885"/>
    </location>
</feature>
<protein>
    <submittedName>
        <fullName evidence="14">SDR family NAD(P)-dependent oxidoreductase</fullName>
    </submittedName>
</protein>
<dbReference type="SMART" id="SM00826">
    <property type="entry name" value="PKS_DH"/>
    <property type="match status" value="2"/>
</dbReference>
<proteinExistence type="predicted"/>
<dbReference type="PROSITE" id="PS00606">
    <property type="entry name" value="KS3_1"/>
    <property type="match status" value="4"/>
</dbReference>
<evidence type="ECO:0000313" key="15">
    <source>
        <dbReference type="Proteomes" id="UP000600101"/>
    </source>
</evidence>
<evidence type="ECO:0000313" key="14">
    <source>
        <dbReference type="EMBL" id="MBC4017183.1"/>
    </source>
</evidence>
<feature type="region of interest" description="N-terminal hotdog fold" evidence="10">
    <location>
        <begin position="4509"/>
        <end position="4662"/>
    </location>
</feature>
<evidence type="ECO:0000256" key="6">
    <source>
        <dbReference type="ARBA" id="ARBA00022679"/>
    </source>
</evidence>
<dbReference type="Proteomes" id="UP000600101">
    <property type="component" value="Unassembled WGS sequence"/>
</dbReference>
<dbReference type="InterPro" id="IPR001031">
    <property type="entry name" value="Thioesterase"/>
</dbReference>
<dbReference type="InterPro" id="IPR049552">
    <property type="entry name" value="PKS_DH_N"/>
</dbReference>
<dbReference type="GO" id="GO:0031177">
    <property type="term" value="F:phosphopantetheine binding"/>
    <property type="evidence" value="ECO:0007669"/>
    <property type="project" value="InterPro"/>
</dbReference>
<feature type="domain" description="Ketosynthase family 3 (KS3)" evidence="12">
    <location>
        <begin position="1907"/>
        <end position="2324"/>
    </location>
</feature>
<feature type="domain" description="Carrier" evidence="11">
    <location>
        <begin position="5664"/>
        <end position="5739"/>
    </location>
</feature>
<dbReference type="Pfam" id="PF00109">
    <property type="entry name" value="ketoacyl-synt"/>
    <property type="match status" value="4"/>
</dbReference>
<dbReference type="Pfam" id="PF21089">
    <property type="entry name" value="PKS_DH_N"/>
    <property type="match status" value="1"/>
</dbReference>
<accession>A0A9X0R1L8</accession>
<dbReference type="InterPro" id="IPR036291">
    <property type="entry name" value="NAD(P)-bd_dom_sf"/>
</dbReference>
<dbReference type="PANTHER" id="PTHR43775:SF37">
    <property type="entry name" value="SI:DKEY-61P9.11"/>
    <property type="match status" value="1"/>
</dbReference>
<dbReference type="InterPro" id="IPR020806">
    <property type="entry name" value="PKS_PP-bd"/>
</dbReference>
<dbReference type="InterPro" id="IPR014031">
    <property type="entry name" value="Ketoacyl_synth_C"/>
</dbReference>
<dbReference type="Gene3D" id="3.40.50.150">
    <property type="entry name" value="Vaccinia Virus protein VP39"/>
    <property type="match status" value="1"/>
</dbReference>